<evidence type="ECO:0000313" key="13">
    <source>
        <dbReference type="EMBL" id="ARN81062.1"/>
    </source>
</evidence>
<dbReference type="EC" id="2.7.13.3" evidence="3"/>
<evidence type="ECO:0000256" key="4">
    <source>
        <dbReference type="ARBA" id="ARBA00022553"/>
    </source>
</evidence>
<evidence type="ECO:0000256" key="8">
    <source>
        <dbReference type="ARBA" id="ARBA00022989"/>
    </source>
</evidence>
<feature type="domain" description="Histidine kinase" evidence="12">
    <location>
        <begin position="256"/>
        <end position="456"/>
    </location>
</feature>
<keyword evidence="7" id="KW-0418">Kinase</keyword>
<keyword evidence="14" id="KW-1185">Reference proteome</keyword>
<dbReference type="CDD" id="cd00075">
    <property type="entry name" value="HATPase"/>
    <property type="match status" value="1"/>
</dbReference>
<dbReference type="Proteomes" id="UP000193978">
    <property type="component" value="Chromosome"/>
</dbReference>
<evidence type="ECO:0000256" key="5">
    <source>
        <dbReference type="ARBA" id="ARBA00022679"/>
    </source>
</evidence>
<dbReference type="Pfam" id="PF02518">
    <property type="entry name" value="HATPase_c"/>
    <property type="match status" value="1"/>
</dbReference>
<evidence type="ECO:0000256" key="3">
    <source>
        <dbReference type="ARBA" id="ARBA00012438"/>
    </source>
</evidence>
<dbReference type="Gene3D" id="3.30.565.10">
    <property type="entry name" value="Histidine kinase-like ATPase, C-terminal domain"/>
    <property type="match status" value="1"/>
</dbReference>
<dbReference type="KEGG" id="mbry:B1812_08215"/>
<keyword evidence="6 11" id="KW-0812">Transmembrane</keyword>
<dbReference type="SMART" id="SM00387">
    <property type="entry name" value="HATPase_c"/>
    <property type="match status" value="1"/>
</dbReference>
<name>A0A1W6MU16_9HYPH</name>
<dbReference type="InterPro" id="IPR036097">
    <property type="entry name" value="HisK_dim/P_sf"/>
</dbReference>
<evidence type="ECO:0000256" key="10">
    <source>
        <dbReference type="ARBA" id="ARBA00023136"/>
    </source>
</evidence>
<organism evidence="13 14">
    <name type="scientific">Methylocystis bryophila</name>
    <dbReference type="NCBI Taxonomy" id="655015"/>
    <lineage>
        <taxon>Bacteria</taxon>
        <taxon>Pseudomonadati</taxon>
        <taxon>Pseudomonadota</taxon>
        <taxon>Alphaproteobacteria</taxon>
        <taxon>Hyphomicrobiales</taxon>
        <taxon>Methylocystaceae</taxon>
        <taxon>Methylocystis</taxon>
    </lineage>
</organism>
<evidence type="ECO:0000256" key="6">
    <source>
        <dbReference type="ARBA" id="ARBA00022692"/>
    </source>
</evidence>
<evidence type="ECO:0000256" key="2">
    <source>
        <dbReference type="ARBA" id="ARBA00004141"/>
    </source>
</evidence>
<dbReference type="Pfam" id="PF00512">
    <property type="entry name" value="HisKA"/>
    <property type="match status" value="1"/>
</dbReference>
<dbReference type="InterPro" id="IPR050428">
    <property type="entry name" value="TCS_sensor_his_kinase"/>
</dbReference>
<comment type="catalytic activity">
    <reaction evidence="1">
        <text>ATP + protein L-histidine = ADP + protein N-phospho-L-histidine.</text>
        <dbReference type="EC" id="2.7.13.3"/>
    </reaction>
</comment>
<dbReference type="PRINTS" id="PR00344">
    <property type="entry name" value="BCTRLSENSOR"/>
</dbReference>
<protein>
    <recommendedName>
        <fullName evidence="3">histidine kinase</fullName>
        <ecNumber evidence="3">2.7.13.3</ecNumber>
    </recommendedName>
</protein>
<dbReference type="Gene3D" id="1.10.287.130">
    <property type="match status" value="1"/>
</dbReference>
<dbReference type="RefSeq" id="WP_085771151.1">
    <property type="nucleotide sequence ID" value="NZ_CBEHVB010000001.1"/>
</dbReference>
<dbReference type="PROSITE" id="PS50109">
    <property type="entry name" value="HIS_KIN"/>
    <property type="match status" value="1"/>
</dbReference>
<keyword evidence="8 11" id="KW-1133">Transmembrane helix</keyword>
<dbReference type="SUPFAM" id="SSF47384">
    <property type="entry name" value="Homodimeric domain of signal transducing histidine kinase"/>
    <property type="match status" value="1"/>
</dbReference>
<dbReference type="InterPro" id="IPR004358">
    <property type="entry name" value="Sig_transdc_His_kin-like_C"/>
</dbReference>
<dbReference type="SMART" id="SM00388">
    <property type="entry name" value="HisKA"/>
    <property type="match status" value="1"/>
</dbReference>
<dbReference type="PANTHER" id="PTHR45436:SF15">
    <property type="entry name" value="SENSOR HISTIDINE KINASE CUSS"/>
    <property type="match status" value="1"/>
</dbReference>
<proteinExistence type="predicted"/>
<dbReference type="InterPro" id="IPR003661">
    <property type="entry name" value="HisK_dim/P_dom"/>
</dbReference>
<dbReference type="CDD" id="cd00082">
    <property type="entry name" value="HisKA"/>
    <property type="match status" value="1"/>
</dbReference>
<dbReference type="STRING" id="655015.B1812_08215"/>
<dbReference type="InterPro" id="IPR036890">
    <property type="entry name" value="HATPase_C_sf"/>
</dbReference>
<dbReference type="EMBL" id="CP019948">
    <property type="protein sequence ID" value="ARN81062.1"/>
    <property type="molecule type" value="Genomic_DNA"/>
</dbReference>
<sequence>MTPPRSLTARLIIHVFVSLSAAYLLMYVLFLLLSIVGLWKGNTLYLNDLAESRVIDLVSGSIRMGPNGAAVLDPTAELRDELQRTPTLEVAAFVPGVGAALPGSSQRLAVAVASIGGIITRSRFDFLLDGSNSSSLQAALSQETTPYGSFNIVVFGFKFRPTDLLGTIYRYMESSYIFVAPVWAISLIVGWLSLRHSLSSLRAAGQDADSIDLLSPDQRISSADLPTEITPFVEKINEALSRLQEAAQRQRRFFANSAHELRTPVTILKSRVDTLPRSPLKLEISRDVKRLQNIVEQLLAVTRLKTLHSSPNDDVNLTDLLQDVVGDYAPLVLASQRKIALETPDEPVVVKGAKSALQSVVSNLIDNALRVEPEGGCINLCLDKDAVLTVADHGEGVRPEDREKIFEPFWRKSEETPGAGLGLAIAKEVMNELGGGIWIEGAPGRGATFKVAFPRA</sequence>
<keyword evidence="5" id="KW-0808">Transferase</keyword>
<dbReference type="GO" id="GO:0000155">
    <property type="term" value="F:phosphorelay sensor kinase activity"/>
    <property type="evidence" value="ECO:0007669"/>
    <property type="project" value="InterPro"/>
</dbReference>
<keyword evidence="10 11" id="KW-0472">Membrane</keyword>
<feature type="transmembrane region" description="Helical" evidence="11">
    <location>
        <begin position="175"/>
        <end position="194"/>
    </location>
</feature>
<accession>A0A1W6MU16</accession>
<dbReference type="InterPro" id="IPR005467">
    <property type="entry name" value="His_kinase_dom"/>
</dbReference>
<evidence type="ECO:0000256" key="1">
    <source>
        <dbReference type="ARBA" id="ARBA00000085"/>
    </source>
</evidence>
<dbReference type="GO" id="GO:0005886">
    <property type="term" value="C:plasma membrane"/>
    <property type="evidence" value="ECO:0007669"/>
    <property type="project" value="TreeGrafter"/>
</dbReference>
<evidence type="ECO:0000256" key="9">
    <source>
        <dbReference type="ARBA" id="ARBA00023012"/>
    </source>
</evidence>
<evidence type="ECO:0000256" key="11">
    <source>
        <dbReference type="SAM" id="Phobius"/>
    </source>
</evidence>
<feature type="transmembrane region" description="Helical" evidence="11">
    <location>
        <begin position="12"/>
        <end position="39"/>
    </location>
</feature>
<evidence type="ECO:0000256" key="7">
    <source>
        <dbReference type="ARBA" id="ARBA00022777"/>
    </source>
</evidence>
<comment type="subcellular location">
    <subcellularLocation>
        <location evidence="2">Membrane</location>
        <topology evidence="2">Multi-pass membrane protein</topology>
    </subcellularLocation>
</comment>
<dbReference type="PANTHER" id="PTHR45436">
    <property type="entry name" value="SENSOR HISTIDINE KINASE YKOH"/>
    <property type="match status" value="1"/>
</dbReference>
<evidence type="ECO:0000313" key="14">
    <source>
        <dbReference type="Proteomes" id="UP000193978"/>
    </source>
</evidence>
<reference evidence="13 14" key="1">
    <citation type="submission" date="2017-02" db="EMBL/GenBank/DDBJ databases">
        <authorList>
            <person name="Peterson S.W."/>
        </authorList>
    </citation>
    <scope>NUCLEOTIDE SEQUENCE [LARGE SCALE GENOMIC DNA]</scope>
    <source>
        <strain evidence="13 14">S285</strain>
    </source>
</reference>
<dbReference type="InterPro" id="IPR003594">
    <property type="entry name" value="HATPase_dom"/>
</dbReference>
<dbReference type="OrthoDB" id="9809329at2"/>
<gene>
    <name evidence="13" type="ORF">B1812_08215</name>
</gene>
<keyword evidence="9" id="KW-0902">Two-component regulatory system</keyword>
<dbReference type="AlphaFoldDB" id="A0A1W6MU16"/>
<dbReference type="SUPFAM" id="SSF55874">
    <property type="entry name" value="ATPase domain of HSP90 chaperone/DNA topoisomerase II/histidine kinase"/>
    <property type="match status" value="1"/>
</dbReference>
<evidence type="ECO:0000259" key="12">
    <source>
        <dbReference type="PROSITE" id="PS50109"/>
    </source>
</evidence>
<keyword evidence="4" id="KW-0597">Phosphoprotein</keyword>